<comment type="catalytic activity">
    <reaction evidence="1">
        <text>ATP + protein L-histidine = ADP + protein N-phospho-L-histidine.</text>
        <dbReference type="EC" id="2.7.13.3"/>
    </reaction>
</comment>
<evidence type="ECO:0000313" key="6">
    <source>
        <dbReference type="Proteomes" id="UP000005952"/>
    </source>
</evidence>
<dbReference type="SMART" id="SM00388">
    <property type="entry name" value="HisKA"/>
    <property type="match status" value="1"/>
</dbReference>
<sequence length="395" mass="41615">MMNSAMTAALTPALQHTHDSGPALDLGNDPGVIVVDPERAEIVAANTAGSRAMGLFAYAAFPIALDASTPALARLREIATLGTANGKSIERLTFWSNGRLKALQCTVSQQANDRSGVFVLHVIDETCSEAALVDAQEDRPRIGGARLQTAAPAATPDLRLAPTSILDPDHLAKLAHELKTPLTAIAAAAEIMRDERLGVMGNPRYLNYAADIHENATHALDVIASLLSESVKSGATLPRLIALDLNAVVERTVSSVQALAQSRNLTLTLKAEKSRPHVIANPTSLRQILLNLLTNSIKFTPPGGDVDVETGYLADGRVFLAVRDTGCGISGGSAVTTSSPEQGGTRQPWLSGSGIGLPLVRRLVSEMSAEFEIESAPEKGTVARISFAGFARWPA</sequence>
<dbReference type="InterPro" id="IPR003594">
    <property type="entry name" value="HATPase_dom"/>
</dbReference>
<dbReference type="KEGG" id="hdt:HYPDE_41688"/>
<feature type="domain" description="Histidine kinase" evidence="4">
    <location>
        <begin position="173"/>
        <end position="391"/>
    </location>
</feature>
<dbReference type="InterPro" id="IPR005467">
    <property type="entry name" value="His_kinase_dom"/>
</dbReference>
<dbReference type="Gene3D" id="3.30.565.10">
    <property type="entry name" value="Histidine kinase-like ATPase, C-terminal domain"/>
    <property type="match status" value="1"/>
</dbReference>
<accession>N0BIR7</accession>
<keyword evidence="6" id="KW-1185">Reference proteome</keyword>
<dbReference type="PROSITE" id="PS50109">
    <property type="entry name" value="HIS_KIN"/>
    <property type="match status" value="1"/>
</dbReference>
<gene>
    <name evidence="5" type="ORF">HYPDE_41688</name>
</gene>
<proteinExistence type="predicted"/>
<dbReference type="eggNOG" id="COG0642">
    <property type="taxonomic scope" value="Bacteria"/>
</dbReference>
<dbReference type="SUPFAM" id="SSF55874">
    <property type="entry name" value="ATPase domain of HSP90 chaperone/DNA topoisomerase II/histidine kinase"/>
    <property type="match status" value="1"/>
</dbReference>
<keyword evidence="5" id="KW-0808">Transferase</keyword>
<dbReference type="EMBL" id="CP005587">
    <property type="protein sequence ID" value="AGK60005.1"/>
    <property type="molecule type" value="Genomic_DNA"/>
</dbReference>
<dbReference type="HOGENOM" id="CLU_707457_0_0_5"/>
<dbReference type="SUPFAM" id="SSF47384">
    <property type="entry name" value="Homodimeric domain of signal transducing histidine kinase"/>
    <property type="match status" value="1"/>
</dbReference>
<dbReference type="InterPro" id="IPR036097">
    <property type="entry name" value="HisK_dim/P_sf"/>
</dbReference>
<evidence type="ECO:0000259" key="4">
    <source>
        <dbReference type="PROSITE" id="PS50109"/>
    </source>
</evidence>
<protein>
    <recommendedName>
        <fullName evidence="2">histidine kinase</fullName>
        <ecNumber evidence="2">2.7.13.3</ecNumber>
    </recommendedName>
</protein>
<dbReference type="InterPro" id="IPR003661">
    <property type="entry name" value="HisK_dim/P_dom"/>
</dbReference>
<reference evidence="5 6" key="1">
    <citation type="journal article" date="2013" name="Genome Announc.">
        <title>Genome sequences for three denitrifying bacterial strains isolated from a uranium- and nitrate-contaminated subsurface environment.</title>
        <authorList>
            <person name="Venkatramanan R."/>
            <person name="Prakash O."/>
            <person name="Woyke T."/>
            <person name="Chain P."/>
            <person name="Goodwin L.A."/>
            <person name="Watson D."/>
            <person name="Brooks S."/>
            <person name="Kostka J.E."/>
            <person name="Green S.J."/>
        </authorList>
    </citation>
    <scope>NUCLEOTIDE SEQUENCE [LARGE SCALE GENOMIC DNA]</scope>
    <source>
        <strain evidence="5 6">1NES1</strain>
    </source>
</reference>
<dbReference type="PANTHER" id="PTHR43547:SF2">
    <property type="entry name" value="HYBRID SIGNAL TRANSDUCTION HISTIDINE KINASE C"/>
    <property type="match status" value="1"/>
</dbReference>
<evidence type="ECO:0000313" key="5">
    <source>
        <dbReference type="EMBL" id="AGK60005.1"/>
    </source>
</evidence>
<organism evidence="5 6">
    <name type="scientific">Hyphomicrobium denitrificans 1NES1</name>
    <dbReference type="NCBI Taxonomy" id="670307"/>
    <lineage>
        <taxon>Bacteria</taxon>
        <taxon>Pseudomonadati</taxon>
        <taxon>Pseudomonadota</taxon>
        <taxon>Alphaproteobacteria</taxon>
        <taxon>Hyphomicrobiales</taxon>
        <taxon>Hyphomicrobiaceae</taxon>
        <taxon>Hyphomicrobium</taxon>
    </lineage>
</organism>
<dbReference type="AlphaFoldDB" id="N0BIR7"/>
<dbReference type="Gene3D" id="1.10.287.130">
    <property type="match status" value="1"/>
</dbReference>
<evidence type="ECO:0000256" key="3">
    <source>
        <dbReference type="ARBA" id="ARBA00022553"/>
    </source>
</evidence>
<dbReference type="EC" id="2.7.13.3" evidence="2"/>
<evidence type="ECO:0000256" key="2">
    <source>
        <dbReference type="ARBA" id="ARBA00012438"/>
    </source>
</evidence>
<dbReference type="STRING" id="670307.HYPDE_41688"/>
<dbReference type="Proteomes" id="UP000005952">
    <property type="component" value="Chromosome"/>
</dbReference>
<dbReference type="CDD" id="cd00082">
    <property type="entry name" value="HisKA"/>
    <property type="match status" value="1"/>
</dbReference>
<dbReference type="PANTHER" id="PTHR43547">
    <property type="entry name" value="TWO-COMPONENT HISTIDINE KINASE"/>
    <property type="match status" value="1"/>
</dbReference>
<dbReference type="Pfam" id="PF02518">
    <property type="entry name" value="HATPase_c"/>
    <property type="match status" value="1"/>
</dbReference>
<dbReference type="GO" id="GO:0000155">
    <property type="term" value="F:phosphorelay sensor kinase activity"/>
    <property type="evidence" value="ECO:0007669"/>
    <property type="project" value="InterPro"/>
</dbReference>
<evidence type="ECO:0000256" key="1">
    <source>
        <dbReference type="ARBA" id="ARBA00000085"/>
    </source>
</evidence>
<dbReference type="PRINTS" id="PR00344">
    <property type="entry name" value="BCTRLSENSOR"/>
</dbReference>
<keyword evidence="5" id="KW-0418">Kinase</keyword>
<keyword evidence="3" id="KW-0597">Phosphoprotein</keyword>
<dbReference type="InterPro" id="IPR036890">
    <property type="entry name" value="HATPase_C_sf"/>
</dbReference>
<dbReference type="Pfam" id="PF00512">
    <property type="entry name" value="HisKA"/>
    <property type="match status" value="1"/>
</dbReference>
<name>N0BIR7_9HYPH</name>
<dbReference type="InterPro" id="IPR004358">
    <property type="entry name" value="Sig_transdc_His_kin-like_C"/>
</dbReference>
<dbReference type="SMART" id="SM00387">
    <property type="entry name" value="HATPase_c"/>
    <property type="match status" value="1"/>
</dbReference>